<dbReference type="InterPro" id="IPR049090">
    <property type="entry name" value="TAF1C_HB"/>
</dbReference>
<reference evidence="5" key="1">
    <citation type="journal article" date="2016" name="Nature">
        <title>Genome evolution in the allotetraploid frog Xenopus laevis.</title>
        <authorList>
            <person name="Session A.M."/>
            <person name="Uno Y."/>
            <person name="Kwon T."/>
            <person name="Chapman J.A."/>
            <person name="Toyoda A."/>
            <person name="Takahashi S."/>
            <person name="Fukui A."/>
            <person name="Hikosaka A."/>
            <person name="Suzuki A."/>
            <person name="Kondo M."/>
            <person name="van Heeringen S.J."/>
            <person name="Quigley I."/>
            <person name="Heinz S."/>
            <person name="Ogino H."/>
            <person name="Ochi H."/>
            <person name="Hellsten U."/>
            <person name="Lyons J.B."/>
            <person name="Simakov O."/>
            <person name="Putnam N."/>
            <person name="Stites J."/>
            <person name="Kuroki Y."/>
            <person name="Tanaka T."/>
            <person name="Michiue T."/>
            <person name="Watanabe M."/>
            <person name="Bogdanovic O."/>
            <person name="Lister R."/>
            <person name="Georgiou G."/>
            <person name="Paranjpe S.S."/>
            <person name="van Kruijsbergen I."/>
            <person name="Shu S."/>
            <person name="Carlson J."/>
            <person name="Kinoshita T."/>
            <person name="Ohta Y."/>
            <person name="Mawaribuchi S."/>
            <person name="Jenkins J."/>
            <person name="Grimwood J."/>
            <person name="Schmutz J."/>
            <person name="Mitros T."/>
            <person name="Mozaffari S.V."/>
            <person name="Suzuki Y."/>
            <person name="Haramoto Y."/>
            <person name="Yamamoto T.S."/>
            <person name="Takagi C."/>
            <person name="Heald R."/>
            <person name="Miller K."/>
            <person name="Haudenschild C."/>
            <person name="Kitzman J."/>
            <person name="Nakayama T."/>
            <person name="Izutsu Y."/>
            <person name="Robert J."/>
            <person name="Fortriede J."/>
            <person name="Burns K."/>
            <person name="Lotay V."/>
            <person name="Karimi K."/>
            <person name="Yasuoka Y."/>
            <person name="Dichmann D.S."/>
            <person name="Flajnik M.F."/>
            <person name="Houston D.W."/>
            <person name="Shendure J."/>
            <person name="DuPasquier L."/>
            <person name="Vize P.D."/>
            <person name="Zorn A.M."/>
            <person name="Ito M."/>
            <person name="Marcotte E.M."/>
            <person name="Wallingford J.B."/>
            <person name="Ito Y."/>
            <person name="Asashima M."/>
            <person name="Ueno N."/>
            <person name="Matsuda Y."/>
            <person name="Veenstra G.J."/>
            <person name="Fujiyama A."/>
            <person name="Harland R.M."/>
            <person name="Taira M."/>
            <person name="Rokhsar D.S."/>
        </authorList>
    </citation>
    <scope>NUCLEOTIDE SEQUENCE [LARGE SCALE GENOMIC DNA]</scope>
    <source>
        <strain evidence="5">J</strain>
    </source>
</reference>
<evidence type="ECO:0000313" key="5">
    <source>
        <dbReference type="Proteomes" id="UP000694892"/>
    </source>
</evidence>
<name>A0A974I6E1_XENLA</name>
<proteinExistence type="predicted"/>
<dbReference type="GO" id="GO:0001650">
    <property type="term" value="C:fibrillar center"/>
    <property type="evidence" value="ECO:0007669"/>
    <property type="project" value="TreeGrafter"/>
</dbReference>
<feature type="compositionally biased region" description="Basic residues" evidence="1">
    <location>
        <begin position="706"/>
        <end position="715"/>
    </location>
</feature>
<gene>
    <name evidence="4" type="ORF">XELAEV_18008614mg</name>
</gene>
<dbReference type="InterPro" id="IPR038801">
    <property type="entry name" value="TAF1C"/>
</dbReference>
<sequence length="715" mass="78614">MEFPGSLFPSFYSEGPCVRGAPSDLSVFGLGGHGTVEPNNSRQAGYSFIPSDSRTAERWKPTSPTPLLPPNHGFGIPPVFVSDLVQETRKGVTTRNTLVRKSKVQLDFTKQLGNFSLDHSEIAFQCIWQLLEPHCYLGDKELYVSNLPTGSCPFSYSDSQLRCLSFLACDWLQDIPPAMLAQCIYEGLADEWRELQYNTQNTGGALSYAAYPHGHSGCLIFPQGEAMNELLNMESGDHKVKILEDPAVFELNGRIQQVASDRAGASEEGGTLSPLQMLFPTLSVPQPSQWLSHLPQLQPLHHDYMAQRLASPGAGLAAAHRASDLDSIIVFNLTDPGDLFYQTLVHQPPDSPEDSDQGEGQRHPTHQYTSAHSLSNHNAESISTPDEGQTPAGGGTLETLPEQYYTICSLSSHLDPNSQNGSAHSLRCLQRWLRALLQDGTPKGPSRPKFKIKKFLKKGLEVGESVPDSSELRRSLLDSMKLGNVVQLNTPPISGALEPVCSQTWKDPLSQRLTAGWNGQLGSWWEDYLGLNRQSKVQSLRGQNLAAGCLGASPLPSVWTPAHSIWTRVLPGLSIVNLSLNQNLCPVPQAIRSGPIHRTPWLLRGLSIDNWGTSWAEDDNSQTPRDSVTQSQAPGSSLLSSQSLHYRGIPRERRKTIQDFISLLDNPSEPQTHPSNPPASSFPSQTFSLSQQSQSLSQRSQPRSQQSKKRPRMGF</sequence>
<feature type="region of interest" description="Disordered" evidence="1">
    <location>
        <begin position="342"/>
        <end position="398"/>
    </location>
</feature>
<feature type="compositionally biased region" description="Low complexity" evidence="1">
    <location>
        <begin position="681"/>
        <end position="705"/>
    </location>
</feature>
<evidence type="ECO:0000259" key="2">
    <source>
        <dbReference type="Pfam" id="PF20642"/>
    </source>
</evidence>
<dbReference type="EMBL" id="CM004466">
    <property type="protein sequence ID" value="OCU02842.1"/>
    <property type="molecule type" value="Genomic_DNA"/>
</dbReference>
<feature type="compositionally biased region" description="Polar residues" evidence="1">
    <location>
        <begin position="366"/>
        <end position="387"/>
    </location>
</feature>
<dbReference type="PANTHER" id="PTHR15319:SF1">
    <property type="entry name" value="TATA BOX-BINDING PROTEIN-ASSOCIATED FACTOR RNA POLYMERASE I SUBUNIT C"/>
    <property type="match status" value="1"/>
</dbReference>
<dbReference type="Pfam" id="PF20643">
    <property type="entry name" value="TAF1C_C"/>
    <property type="match status" value="1"/>
</dbReference>
<evidence type="ECO:0000256" key="1">
    <source>
        <dbReference type="SAM" id="MobiDB-lite"/>
    </source>
</evidence>
<evidence type="ECO:0000313" key="4">
    <source>
        <dbReference type="EMBL" id="OCU02842.1"/>
    </source>
</evidence>
<dbReference type="GO" id="GO:0001164">
    <property type="term" value="F:RNA polymerase I core promoter sequence-specific DNA binding"/>
    <property type="evidence" value="ECO:0007669"/>
    <property type="project" value="TreeGrafter"/>
</dbReference>
<dbReference type="AlphaFoldDB" id="A0A974I6E1"/>
<feature type="domain" description="TAF1C helical bundle" evidence="2">
    <location>
        <begin position="305"/>
        <end position="543"/>
    </location>
</feature>
<dbReference type="InterPro" id="IPR049089">
    <property type="entry name" value="TAF1C_C"/>
</dbReference>
<dbReference type="Pfam" id="PF20642">
    <property type="entry name" value="TAF1C_HB"/>
    <property type="match status" value="1"/>
</dbReference>
<organism evidence="4 5">
    <name type="scientific">Xenopus laevis</name>
    <name type="common">African clawed frog</name>
    <dbReference type="NCBI Taxonomy" id="8355"/>
    <lineage>
        <taxon>Eukaryota</taxon>
        <taxon>Metazoa</taxon>
        <taxon>Chordata</taxon>
        <taxon>Craniata</taxon>
        <taxon>Vertebrata</taxon>
        <taxon>Euteleostomi</taxon>
        <taxon>Amphibia</taxon>
        <taxon>Batrachia</taxon>
        <taxon>Anura</taxon>
        <taxon>Pipoidea</taxon>
        <taxon>Pipidae</taxon>
        <taxon>Xenopodinae</taxon>
        <taxon>Xenopus</taxon>
        <taxon>Xenopus</taxon>
    </lineage>
</organism>
<dbReference type="Proteomes" id="UP000694892">
    <property type="component" value="Chromosome 1L"/>
</dbReference>
<feature type="domain" description="TAF1C C-terminal" evidence="3">
    <location>
        <begin position="640"/>
        <end position="715"/>
    </location>
</feature>
<feature type="compositionally biased region" description="Polar residues" evidence="1">
    <location>
        <begin position="621"/>
        <end position="644"/>
    </location>
</feature>
<feature type="region of interest" description="Disordered" evidence="1">
    <location>
        <begin position="664"/>
        <end position="715"/>
    </location>
</feature>
<dbReference type="PANTHER" id="PTHR15319">
    <property type="entry name" value="TATA BOX-BINDING PROTEIN ASSOCIATED FACTOR RNA POLYMERASE I SUBUNIT C"/>
    <property type="match status" value="1"/>
</dbReference>
<feature type="region of interest" description="Disordered" evidence="1">
    <location>
        <begin position="615"/>
        <end position="645"/>
    </location>
</feature>
<evidence type="ECO:0000259" key="3">
    <source>
        <dbReference type="Pfam" id="PF20643"/>
    </source>
</evidence>
<protein>
    <submittedName>
        <fullName evidence="4">Uncharacterized protein</fullName>
    </submittedName>
</protein>
<accession>A0A974I6E1</accession>